<dbReference type="Pfam" id="PF03929">
    <property type="entry name" value="PepSY_TM"/>
    <property type="match status" value="1"/>
</dbReference>
<feature type="transmembrane region" description="Helical" evidence="1">
    <location>
        <begin position="192"/>
        <end position="219"/>
    </location>
</feature>
<keyword evidence="1" id="KW-0812">Transmembrane</keyword>
<dbReference type="EMBL" id="JABBGM010000012">
    <property type="protein sequence ID" value="NML95753.1"/>
    <property type="molecule type" value="Genomic_DNA"/>
</dbReference>
<organism evidence="2 3">
    <name type="scientific">Novosphingobium olei</name>
    <dbReference type="NCBI Taxonomy" id="2728851"/>
    <lineage>
        <taxon>Bacteria</taxon>
        <taxon>Pseudomonadati</taxon>
        <taxon>Pseudomonadota</taxon>
        <taxon>Alphaproteobacteria</taxon>
        <taxon>Sphingomonadales</taxon>
        <taxon>Sphingomonadaceae</taxon>
        <taxon>Novosphingobium</taxon>
    </lineage>
</organism>
<evidence type="ECO:0000313" key="2">
    <source>
        <dbReference type="EMBL" id="NML95753.1"/>
    </source>
</evidence>
<proteinExistence type="predicted"/>
<accession>A0A7Y0GC32</accession>
<dbReference type="PANTHER" id="PTHR34219">
    <property type="entry name" value="IRON-REGULATED INNER MEMBRANE PROTEIN-RELATED"/>
    <property type="match status" value="1"/>
</dbReference>
<reference evidence="2 3" key="1">
    <citation type="submission" date="2020-04" db="EMBL/GenBank/DDBJ databases">
        <title>Novosphingobium sp. TW-4 isolated from soil.</title>
        <authorList>
            <person name="Dahal R.H."/>
            <person name="Chaudhary D.K."/>
        </authorList>
    </citation>
    <scope>NUCLEOTIDE SEQUENCE [LARGE SCALE GENOMIC DNA]</scope>
    <source>
        <strain evidence="2 3">TW-4</strain>
    </source>
</reference>
<dbReference type="RefSeq" id="WP_169494957.1">
    <property type="nucleotide sequence ID" value="NZ_JABBGM010000012.1"/>
</dbReference>
<dbReference type="AlphaFoldDB" id="A0A7Y0GC32"/>
<evidence type="ECO:0000256" key="1">
    <source>
        <dbReference type="SAM" id="Phobius"/>
    </source>
</evidence>
<comment type="caution">
    <text evidence="2">The sequence shown here is derived from an EMBL/GenBank/DDBJ whole genome shotgun (WGS) entry which is preliminary data.</text>
</comment>
<dbReference type="Proteomes" id="UP000583556">
    <property type="component" value="Unassembled WGS sequence"/>
</dbReference>
<evidence type="ECO:0000313" key="3">
    <source>
        <dbReference type="Proteomes" id="UP000583556"/>
    </source>
</evidence>
<sequence>MASTAFHEGGRAKHIFRRVHLCMGLTLGLLWALQGLTGAILVFHRELDRSALPSPQRSMPLSLDVLLGAAHLPVATRPESIGRVDHDPSIFVINYTGPDGRKRGHLIDTATGAKLGERDWRPTSPFEGSATRWIYDLHHRLLLGEMGGILLGASGLFLLASALIGVWLAWPRRKAWRAIFDFRRWRSTAQRLYGWHRLVGLCAAVSLVLLAITGATMGFGKQLRSFSESHLPYRPPYAVQPGLLPRHIVTANQALAAAQVRLPHAAFVSLILPSPALPAYQVRLRQPGEWRIWSGTSMITVDPVDGRVLDVYDAERAPLTNRLLESAFAFHSGEAAGFAGRIVTFLTGLGLTAMYMTGVSIWFSRHRRRRGQGASQLSHDKPGRRAV</sequence>
<keyword evidence="1" id="KW-1133">Transmembrane helix</keyword>
<feature type="transmembrane region" description="Helical" evidence="1">
    <location>
        <begin position="21"/>
        <end position="43"/>
    </location>
</feature>
<feature type="transmembrane region" description="Helical" evidence="1">
    <location>
        <begin position="342"/>
        <end position="363"/>
    </location>
</feature>
<gene>
    <name evidence="2" type="ORF">HHL27_18935</name>
</gene>
<feature type="transmembrane region" description="Helical" evidence="1">
    <location>
        <begin position="149"/>
        <end position="171"/>
    </location>
</feature>
<name>A0A7Y0GC32_9SPHN</name>
<keyword evidence="1" id="KW-0472">Membrane</keyword>
<keyword evidence="3" id="KW-1185">Reference proteome</keyword>
<protein>
    <submittedName>
        <fullName evidence="2">PepSY domain-containing protein</fullName>
    </submittedName>
</protein>
<dbReference type="InterPro" id="IPR005625">
    <property type="entry name" value="PepSY-ass_TM"/>
</dbReference>